<dbReference type="InterPro" id="IPR020846">
    <property type="entry name" value="MFS_dom"/>
</dbReference>
<evidence type="ECO:0000313" key="9">
    <source>
        <dbReference type="Proteomes" id="UP000005408"/>
    </source>
</evidence>
<dbReference type="EnsemblMetazoa" id="G23149.5">
    <property type="protein sequence ID" value="G23149.5:cds"/>
    <property type="gene ID" value="G23149"/>
</dbReference>
<dbReference type="GO" id="GO:0022857">
    <property type="term" value="F:transmembrane transporter activity"/>
    <property type="evidence" value="ECO:0007669"/>
    <property type="project" value="InterPro"/>
</dbReference>
<evidence type="ECO:0000256" key="3">
    <source>
        <dbReference type="ARBA" id="ARBA00022692"/>
    </source>
</evidence>
<feature type="transmembrane region" description="Helical" evidence="6">
    <location>
        <begin position="275"/>
        <end position="294"/>
    </location>
</feature>
<feature type="transmembrane region" description="Helical" evidence="6">
    <location>
        <begin position="186"/>
        <end position="210"/>
    </location>
</feature>
<keyword evidence="4 6" id="KW-1133">Transmembrane helix</keyword>
<feature type="transmembrane region" description="Helical" evidence="6">
    <location>
        <begin position="369"/>
        <end position="389"/>
    </location>
</feature>
<feature type="transmembrane region" description="Helical" evidence="6">
    <location>
        <begin position="345"/>
        <end position="363"/>
    </location>
</feature>
<dbReference type="Gene3D" id="1.20.1250.20">
    <property type="entry name" value="MFS general substrate transporter like domains"/>
    <property type="match status" value="1"/>
</dbReference>
<dbReference type="SUPFAM" id="SSF103473">
    <property type="entry name" value="MFS general substrate transporter"/>
    <property type="match status" value="1"/>
</dbReference>
<feature type="transmembrane region" description="Helical" evidence="6">
    <location>
        <begin position="29"/>
        <end position="52"/>
    </location>
</feature>
<evidence type="ECO:0000313" key="8">
    <source>
        <dbReference type="EnsemblMetazoa" id="G23149.5:cds"/>
    </source>
</evidence>
<protein>
    <recommendedName>
        <fullName evidence="7">Major facilitator superfamily (MFS) profile domain-containing protein</fullName>
    </recommendedName>
</protein>
<keyword evidence="3 6" id="KW-0812">Transmembrane</keyword>
<evidence type="ECO:0000256" key="2">
    <source>
        <dbReference type="ARBA" id="ARBA00004236"/>
    </source>
</evidence>
<dbReference type="InterPro" id="IPR001958">
    <property type="entry name" value="Tet-R_TetA/multi-R_MdtG-like"/>
</dbReference>
<name>A0A8W8KAV3_MAGGI</name>
<reference evidence="8" key="1">
    <citation type="submission" date="2022-08" db="UniProtKB">
        <authorList>
            <consortium name="EnsemblMetazoa"/>
        </authorList>
    </citation>
    <scope>IDENTIFICATION</scope>
    <source>
        <strain evidence="8">05x7-T-G4-1.051#20</strain>
    </source>
</reference>
<evidence type="ECO:0000256" key="5">
    <source>
        <dbReference type="ARBA" id="ARBA00023136"/>
    </source>
</evidence>
<dbReference type="AlphaFoldDB" id="A0A8W8KAV3"/>
<evidence type="ECO:0000256" key="1">
    <source>
        <dbReference type="ARBA" id="ARBA00004141"/>
    </source>
</evidence>
<feature type="transmembrane region" description="Helical" evidence="6">
    <location>
        <begin position="216"/>
        <end position="237"/>
    </location>
</feature>
<dbReference type="PRINTS" id="PR01035">
    <property type="entry name" value="TCRTETA"/>
</dbReference>
<feature type="transmembrane region" description="Helical" evidence="6">
    <location>
        <begin position="93"/>
        <end position="113"/>
    </location>
</feature>
<keyword evidence="9" id="KW-1185">Reference proteome</keyword>
<dbReference type="PANTHER" id="PTHR23507">
    <property type="entry name" value="ZGC:174356"/>
    <property type="match status" value="1"/>
</dbReference>
<dbReference type="PROSITE" id="PS50850">
    <property type="entry name" value="MFS"/>
    <property type="match status" value="1"/>
</dbReference>
<comment type="subcellular location">
    <subcellularLocation>
        <location evidence="2">Cell membrane</location>
    </subcellularLocation>
    <subcellularLocation>
        <location evidence="1">Membrane</location>
        <topology evidence="1">Multi-pass membrane protein</topology>
    </subcellularLocation>
</comment>
<dbReference type="InterPro" id="IPR036259">
    <property type="entry name" value="MFS_trans_sf"/>
</dbReference>
<accession>A0A8W8KAV3</accession>
<dbReference type="OrthoDB" id="3026777at2759"/>
<dbReference type="EnsemblMetazoa" id="G23149.3">
    <property type="protein sequence ID" value="G23149.3:cds"/>
    <property type="gene ID" value="G23149"/>
</dbReference>
<sequence>MTENDNQSVHAKRTAQPTRSWRNYLSGPILFLHMFAFVMSLTTSGLYVPFYISATLFPHRKVSVSTGSICAVNESVASPETETIQKKATEFNIYVSLVSGIPAVIASVFLGAFSDRFGRLFLFLAPSIGQIISKLILLFIVYYRIDINFILIGSAVEGSTGGFLALLMAAFSYIADITENNKQRSVAIAFLEIAVGLGLVLGRFSTGYFIKATNFVWPQVAACCIYTVVIMIIVFVLPETRKPKTPTETLSKKMSCVRHVEKIFSFYVSKSAERWKYNICILIFFATGITAVGRSGVDILYQISQPFCWNSVKVGWLGAVIGLFQNVICMGMIKVFHLCLNDEGVSILGSISGISGFMITAFASTDVMLYIAAVVGGGAVLTLPMIRAIMSRMTSPDKQGALFGGIAAIETACYIVGSLIFNPIYSHTVSIFRGYVYVVMAGMVFISLILLLVLVLAPRRLSSTYKINDHTVIKD</sequence>
<feature type="transmembrane region" description="Helical" evidence="6">
    <location>
        <begin position="401"/>
        <end position="422"/>
    </location>
</feature>
<dbReference type="OMA" id="YIGRRIM"/>
<feature type="transmembrane region" description="Helical" evidence="6">
    <location>
        <begin position="120"/>
        <end position="143"/>
    </location>
</feature>
<dbReference type="Proteomes" id="UP000005408">
    <property type="component" value="Unassembled WGS sequence"/>
</dbReference>
<feature type="domain" description="Major facilitator superfamily (MFS) profile" evidence="7">
    <location>
        <begin position="29"/>
        <end position="459"/>
    </location>
</feature>
<feature type="transmembrane region" description="Helical" evidence="6">
    <location>
        <begin position="434"/>
        <end position="457"/>
    </location>
</feature>
<dbReference type="PANTHER" id="PTHR23507:SF1">
    <property type="entry name" value="FI18259P1-RELATED"/>
    <property type="match status" value="1"/>
</dbReference>
<dbReference type="GO" id="GO:0016020">
    <property type="term" value="C:membrane"/>
    <property type="evidence" value="ECO:0007669"/>
    <property type="project" value="UniProtKB-SubCell"/>
</dbReference>
<evidence type="ECO:0000259" key="7">
    <source>
        <dbReference type="PROSITE" id="PS50850"/>
    </source>
</evidence>
<organism evidence="8 9">
    <name type="scientific">Magallana gigas</name>
    <name type="common">Pacific oyster</name>
    <name type="synonym">Crassostrea gigas</name>
    <dbReference type="NCBI Taxonomy" id="29159"/>
    <lineage>
        <taxon>Eukaryota</taxon>
        <taxon>Metazoa</taxon>
        <taxon>Spiralia</taxon>
        <taxon>Lophotrochozoa</taxon>
        <taxon>Mollusca</taxon>
        <taxon>Bivalvia</taxon>
        <taxon>Autobranchia</taxon>
        <taxon>Pteriomorphia</taxon>
        <taxon>Ostreida</taxon>
        <taxon>Ostreoidea</taxon>
        <taxon>Ostreidae</taxon>
        <taxon>Magallana</taxon>
    </lineage>
</organism>
<keyword evidence="5 6" id="KW-0472">Membrane</keyword>
<dbReference type="Pfam" id="PF07690">
    <property type="entry name" value="MFS_1"/>
    <property type="match status" value="1"/>
</dbReference>
<feature type="transmembrane region" description="Helical" evidence="6">
    <location>
        <begin position="314"/>
        <end position="333"/>
    </location>
</feature>
<proteinExistence type="predicted"/>
<evidence type="ECO:0000256" key="4">
    <source>
        <dbReference type="ARBA" id="ARBA00022989"/>
    </source>
</evidence>
<evidence type="ECO:0000256" key="6">
    <source>
        <dbReference type="SAM" id="Phobius"/>
    </source>
</evidence>
<feature type="transmembrane region" description="Helical" evidence="6">
    <location>
        <begin position="149"/>
        <end position="174"/>
    </location>
</feature>
<dbReference type="InterPro" id="IPR011701">
    <property type="entry name" value="MFS"/>
</dbReference>